<organism evidence="1 2">
    <name type="scientific">Romanomermis culicivorax</name>
    <name type="common">Nematode worm</name>
    <dbReference type="NCBI Taxonomy" id="13658"/>
    <lineage>
        <taxon>Eukaryota</taxon>
        <taxon>Metazoa</taxon>
        <taxon>Ecdysozoa</taxon>
        <taxon>Nematoda</taxon>
        <taxon>Enoplea</taxon>
        <taxon>Dorylaimia</taxon>
        <taxon>Mermithida</taxon>
        <taxon>Mermithoidea</taxon>
        <taxon>Mermithidae</taxon>
        <taxon>Romanomermis</taxon>
    </lineage>
</organism>
<evidence type="ECO:0000313" key="2">
    <source>
        <dbReference type="WBParaSite" id="nRc.2.0.1.t41397-RA"/>
    </source>
</evidence>
<protein>
    <submittedName>
        <fullName evidence="2">Uncharacterized protein</fullName>
    </submittedName>
</protein>
<proteinExistence type="predicted"/>
<evidence type="ECO:0000313" key="1">
    <source>
        <dbReference type="Proteomes" id="UP000887565"/>
    </source>
</evidence>
<dbReference type="AlphaFoldDB" id="A0A915KRK7"/>
<keyword evidence="1" id="KW-1185">Reference proteome</keyword>
<reference evidence="2" key="1">
    <citation type="submission" date="2022-11" db="UniProtKB">
        <authorList>
            <consortium name="WormBaseParasite"/>
        </authorList>
    </citation>
    <scope>IDENTIFICATION</scope>
</reference>
<sequence length="139" mass="16053">MDASIFVDKSQKSGKEEEIILKPSECSYVPFKYESPLIDLQKFKAQVALDSRIKSLQEINRMIDVKFIIKMNDDDHLLQNLTNQLVKKYIITFTVALFFFVDFIRQVLNSRLSVKVTDPTVVVDLARLPDSSLCELHLK</sequence>
<accession>A0A915KRK7</accession>
<dbReference type="WBParaSite" id="nRc.2.0.1.t41397-RA">
    <property type="protein sequence ID" value="nRc.2.0.1.t41397-RA"/>
    <property type="gene ID" value="nRc.2.0.1.g41397"/>
</dbReference>
<dbReference type="Proteomes" id="UP000887565">
    <property type="component" value="Unplaced"/>
</dbReference>
<name>A0A915KRK7_ROMCU</name>